<sequence length="416" mass="46715">MIILCKFKSDYFLLLPILEIRNKSYYSLIRGPSDQDTMLSLKKLVHDLMVAKGGLAIHPGFTLEHLVEVTPGRISVRVPTAELYTLQILNNDDPVVDYAQTIASVSWLMTQNEPRPEVLMTSSRTYNGKIPQFGELITFECYSTEVFGIIRIHYRASVNRDGCDRKLLSGFATLGFTGSSLFPVAAPPSAQNDGQHPAGVTSADSPASTVFPSLSPSHDNVSVEKSASQASTVYPSLYSSNDTVSIERSLSESQLGCSSHLHLPTSQPFVYAVLTHKLKNMGITPTNVRHRPMFFHKTPNFIFFFDVESAEEKERLQKKIFAEEKWTQVFNFSSLEKNSPFFAKAMSAAEIFLTMLVATRIENDGETGASESRMQLADDREEIRKAMQTENFYEIESILNADGKRMLDLYRRDLFE</sequence>
<name>A0A2G5TF02_9PELO</name>
<dbReference type="EMBL" id="PDUG01000005">
    <property type="protein sequence ID" value="PIC25882.1"/>
    <property type="molecule type" value="Genomic_DNA"/>
</dbReference>
<evidence type="ECO:0000313" key="3">
    <source>
        <dbReference type="Proteomes" id="UP000230233"/>
    </source>
</evidence>
<reference evidence="3" key="1">
    <citation type="submission" date="2017-10" db="EMBL/GenBank/DDBJ databases">
        <title>Rapid genome shrinkage in a self-fertile nematode reveals novel sperm competition proteins.</title>
        <authorList>
            <person name="Yin D."/>
            <person name="Schwarz E.M."/>
            <person name="Thomas C.G."/>
            <person name="Felde R.L."/>
            <person name="Korf I.F."/>
            <person name="Cutter A.D."/>
            <person name="Schartner C.M."/>
            <person name="Ralston E.J."/>
            <person name="Meyer B.J."/>
            <person name="Haag E.S."/>
        </authorList>
    </citation>
    <scope>NUCLEOTIDE SEQUENCE [LARGE SCALE GENOMIC DNA]</scope>
    <source>
        <strain evidence="3">JU1422</strain>
    </source>
</reference>
<evidence type="ECO:0000256" key="1">
    <source>
        <dbReference type="SAM" id="MobiDB-lite"/>
    </source>
</evidence>
<organism evidence="2 3">
    <name type="scientific">Caenorhabditis nigoni</name>
    <dbReference type="NCBI Taxonomy" id="1611254"/>
    <lineage>
        <taxon>Eukaryota</taxon>
        <taxon>Metazoa</taxon>
        <taxon>Ecdysozoa</taxon>
        <taxon>Nematoda</taxon>
        <taxon>Chromadorea</taxon>
        <taxon>Rhabditida</taxon>
        <taxon>Rhabditina</taxon>
        <taxon>Rhabditomorpha</taxon>
        <taxon>Rhabditoidea</taxon>
        <taxon>Rhabditidae</taxon>
        <taxon>Peloderinae</taxon>
        <taxon>Caenorhabditis</taxon>
    </lineage>
</organism>
<evidence type="ECO:0000313" key="2">
    <source>
        <dbReference type="EMBL" id="PIC25882.1"/>
    </source>
</evidence>
<comment type="caution">
    <text evidence="2">The sequence shown here is derived from an EMBL/GenBank/DDBJ whole genome shotgun (WGS) entry which is preliminary data.</text>
</comment>
<feature type="region of interest" description="Disordered" evidence="1">
    <location>
        <begin position="186"/>
        <end position="209"/>
    </location>
</feature>
<gene>
    <name evidence="2" type="primary">Cnig_chr_V.g18639</name>
    <name evidence="2" type="ORF">B9Z55_018639</name>
</gene>
<accession>A0A2G5TF02</accession>
<dbReference type="AlphaFoldDB" id="A0A2G5TF02"/>
<keyword evidence="3" id="KW-1185">Reference proteome</keyword>
<protein>
    <submittedName>
        <fullName evidence="2">Uncharacterized protein</fullName>
    </submittedName>
</protein>
<proteinExistence type="predicted"/>
<dbReference type="Proteomes" id="UP000230233">
    <property type="component" value="Chromosome V"/>
</dbReference>